<accession>A0ABQ3VE89</accession>
<comment type="cofactor">
    <cofactor evidence="1">
        <name>Mn(2+)</name>
        <dbReference type="ChEBI" id="CHEBI:29035"/>
    </cofactor>
</comment>
<evidence type="ECO:0000313" key="12">
    <source>
        <dbReference type="Proteomes" id="UP000635565"/>
    </source>
</evidence>
<reference evidence="11 12" key="1">
    <citation type="journal article" date="2021" name="Int. J. Syst. Evol. Microbiol.">
        <title>Reticulibacter mediterranei gen. nov., sp. nov., within the new family Reticulibacteraceae fam. nov., and Ktedonospora formicarum gen. nov., sp. nov., Ktedonobacter robiniae sp. nov., Dictyobacter formicarum sp. nov. and Dictyobacter arantiisoli sp. nov., belonging to the class Ktedonobacteria.</title>
        <authorList>
            <person name="Yabe S."/>
            <person name="Zheng Y."/>
            <person name="Wang C.M."/>
            <person name="Sakai Y."/>
            <person name="Abe K."/>
            <person name="Yokota A."/>
            <person name="Donadio S."/>
            <person name="Cavaletti L."/>
            <person name="Monciardini P."/>
        </authorList>
    </citation>
    <scope>NUCLEOTIDE SEQUENCE [LARGE SCALE GENOMIC DNA]</scope>
    <source>
        <strain evidence="11 12">SOSP1-9</strain>
    </source>
</reference>
<dbReference type="Proteomes" id="UP000635565">
    <property type="component" value="Unassembled WGS sequence"/>
</dbReference>
<keyword evidence="12" id="KW-1185">Reference proteome</keyword>
<dbReference type="InterPro" id="IPR022616">
    <property type="entry name" value="Glyco_hydro_4_C"/>
</dbReference>
<dbReference type="SUPFAM" id="SSF56327">
    <property type="entry name" value="LDH C-terminal domain-like"/>
    <property type="match status" value="1"/>
</dbReference>
<name>A0ABQ3VE89_9CHLR</name>
<dbReference type="CDD" id="cd05297">
    <property type="entry name" value="GH4_alpha_glucosidase_galactosidase"/>
    <property type="match status" value="1"/>
</dbReference>
<evidence type="ECO:0000256" key="2">
    <source>
        <dbReference type="ARBA" id="ARBA00010141"/>
    </source>
</evidence>
<evidence type="ECO:0000256" key="1">
    <source>
        <dbReference type="ARBA" id="ARBA00001936"/>
    </source>
</evidence>
<dbReference type="RefSeq" id="WP_201361364.1">
    <property type="nucleotide sequence ID" value="NZ_BNJJ01000004.1"/>
</dbReference>
<keyword evidence="5 9" id="KW-0520">NAD</keyword>
<keyword evidence="8 9" id="KW-0326">Glycosidase</keyword>
<keyword evidence="7" id="KW-0119">Carbohydrate metabolism</keyword>
<evidence type="ECO:0000256" key="8">
    <source>
        <dbReference type="ARBA" id="ARBA00023295"/>
    </source>
</evidence>
<evidence type="ECO:0000256" key="9">
    <source>
        <dbReference type="RuleBase" id="RU361152"/>
    </source>
</evidence>
<proteinExistence type="inferred from homology"/>
<gene>
    <name evidence="11" type="ORF">KSZ_17090</name>
</gene>
<organism evidence="11 12">
    <name type="scientific">Dictyobacter formicarum</name>
    <dbReference type="NCBI Taxonomy" id="2778368"/>
    <lineage>
        <taxon>Bacteria</taxon>
        <taxon>Bacillati</taxon>
        <taxon>Chloroflexota</taxon>
        <taxon>Ktedonobacteria</taxon>
        <taxon>Ktedonobacterales</taxon>
        <taxon>Dictyobacteraceae</taxon>
        <taxon>Dictyobacter</taxon>
    </lineage>
</organism>
<keyword evidence="4 9" id="KW-0378">Hydrolase</keyword>
<evidence type="ECO:0000256" key="7">
    <source>
        <dbReference type="ARBA" id="ARBA00023277"/>
    </source>
</evidence>
<dbReference type="PRINTS" id="PR00732">
    <property type="entry name" value="GLHYDRLASE4"/>
</dbReference>
<dbReference type="InterPro" id="IPR053715">
    <property type="entry name" value="GH4_Enzyme_sf"/>
</dbReference>
<dbReference type="Pfam" id="PF11975">
    <property type="entry name" value="Glyco_hydro_4C"/>
    <property type="match status" value="1"/>
</dbReference>
<dbReference type="Pfam" id="PF02056">
    <property type="entry name" value="Glyco_hydro_4"/>
    <property type="match status" value="1"/>
</dbReference>
<dbReference type="PANTHER" id="PTHR32092:SF6">
    <property type="entry name" value="ALPHA-GALACTOSIDASE"/>
    <property type="match status" value="1"/>
</dbReference>
<dbReference type="PANTHER" id="PTHR32092">
    <property type="entry name" value="6-PHOSPHO-BETA-GLUCOSIDASE-RELATED"/>
    <property type="match status" value="1"/>
</dbReference>
<sequence length="433" mass="48641">MTKITFMGAGSTVFARQLMTDILHIDGLQEGTFALVDIDAARLELAHQIAEKLVAHSGRNWKVESSTKRREVLPGTNFLINTIEVAGMANVRHDFDIPMKYGVDQCIGDTIGPGGIFKALRTGPAWLEILHDAEELCPDALVLNYTNPMSILTYAALTGTAMKTVGLCHSVQGTSKQLAGYLGVPYEELEWRCAGINHNAWFTVLRHNGEDMYPRLRERMKDPEVYEKDPVRLEIMLHLGAFVTESSGHFSEYVPYFRKRPELIEKYCRPGYLGETGFYANNWPTWRANNEQYIKDLLDGTKELPFKRSHEYGSDIIEAVTQNRTKVIYGNVRNEGLIDNLPDGCVEVACLVDRNGIQPTHFGKLPEQLAALNKAHMSVHSLVTEALFTHDKEAARYALMIDPLTAAVCSPAEISALFDELWEAQREYLPTFS</sequence>
<dbReference type="InterPro" id="IPR001088">
    <property type="entry name" value="Glyco_hydro_4"/>
</dbReference>
<dbReference type="InterPro" id="IPR015955">
    <property type="entry name" value="Lactate_DH/Glyco_Ohase_4_C"/>
</dbReference>
<dbReference type="InterPro" id="IPR019802">
    <property type="entry name" value="GlycHydrolase_4_CS"/>
</dbReference>
<evidence type="ECO:0000313" key="11">
    <source>
        <dbReference type="EMBL" id="GHO83703.1"/>
    </source>
</evidence>
<protein>
    <submittedName>
        <fullName evidence="11">Alpha-glucosidase/alpha-galactosidase</fullName>
    </submittedName>
</protein>
<evidence type="ECO:0000256" key="4">
    <source>
        <dbReference type="ARBA" id="ARBA00022801"/>
    </source>
</evidence>
<evidence type="ECO:0000256" key="5">
    <source>
        <dbReference type="ARBA" id="ARBA00023027"/>
    </source>
</evidence>
<dbReference type="EMBL" id="BNJJ01000004">
    <property type="protein sequence ID" value="GHO83703.1"/>
    <property type="molecule type" value="Genomic_DNA"/>
</dbReference>
<comment type="similarity">
    <text evidence="2 9">Belongs to the glycosyl hydrolase 4 family.</text>
</comment>
<dbReference type="Gene3D" id="3.90.1820.10">
    <property type="entry name" value="AglA-like glucosidase"/>
    <property type="match status" value="1"/>
</dbReference>
<keyword evidence="6" id="KW-0464">Manganese</keyword>
<feature type="domain" description="Glycosyl hydrolase family 4 C-terminal" evidence="10">
    <location>
        <begin position="193"/>
        <end position="405"/>
    </location>
</feature>
<comment type="caution">
    <text evidence="11">The sequence shown here is derived from an EMBL/GenBank/DDBJ whole genome shotgun (WGS) entry which is preliminary data.</text>
</comment>
<dbReference type="SUPFAM" id="SSF51735">
    <property type="entry name" value="NAD(P)-binding Rossmann-fold domains"/>
    <property type="match status" value="1"/>
</dbReference>
<evidence type="ECO:0000259" key="10">
    <source>
        <dbReference type="Pfam" id="PF11975"/>
    </source>
</evidence>
<comment type="cofactor">
    <cofactor evidence="9">
        <name>NAD(+)</name>
        <dbReference type="ChEBI" id="CHEBI:57540"/>
    </cofactor>
    <text evidence="9">Binds 1 NAD(+) per subunit.</text>
</comment>
<evidence type="ECO:0000256" key="6">
    <source>
        <dbReference type="ARBA" id="ARBA00023211"/>
    </source>
</evidence>
<dbReference type="InterPro" id="IPR036291">
    <property type="entry name" value="NAD(P)-bd_dom_sf"/>
</dbReference>
<dbReference type="NCBIfam" id="NF011657">
    <property type="entry name" value="PRK15076.1"/>
    <property type="match status" value="1"/>
</dbReference>
<dbReference type="PROSITE" id="PS01324">
    <property type="entry name" value="GLYCOSYL_HYDROL_F4"/>
    <property type="match status" value="1"/>
</dbReference>
<keyword evidence="3" id="KW-0479">Metal-binding</keyword>
<evidence type="ECO:0000256" key="3">
    <source>
        <dbReference type="ARBA" id="ARBA00022723"/>
    </source>
</evidence>